<evidence type="ECO:0000313" key="2">
    <source>
        <dbReference type="EMBL" id="PIZ42174.1"/>
    </source>
</evidence>
<evidence type="ECO:0000313" key="3">
    <source>
        <dbReference type="Proteomes" id="UP000230956"/>
    </source>
</evidence>
<dbReference type="Pfam" id="PF10646">
    <property type="entry name" value="Germane"/>
    <property type="match status" value="1"/>
</dbReference>
<dbReference type="EMBL" id="PFNG01000025">
    <property type="protein sequence ID" value="PIZ42174.1"/>
    <property type="molecule type" value="Genomic_DNA"/>
</dbReference>
<sequence length="224" mass="24763">MDKEKYKRKELKLKTAIKVLLISVLVALFSLLAVGCNEKASQSSSEVRSAQDYSAKQQVKQGAQKGLQKAGKMQSETAVKSSRSVRRMVSLTLYFSDEQAEHLVPEVRQIEDTAAIAKVAVEELVKGSKENGLYATIPSETKVLNVDIIKNVAYVNFSKELIEKHWGGSTGELMTITSLVDTLTEFKNIRKVQIMVEGKVVGTIAGHADTSRPFARDESMIKKK</sequence>
<protein>
    <recommendedName>
        <fullName evidence="1">GerMN domain-containing protein</fullName>
    </recommendedName>
</protein>
<dbReference type="AlphaFoldDB" id="A0A2M7TAY7"/>
<evidence type="ECO:0000259" key="1">
    <source>
        <dbReference type="SMART" id="SM00909"/>
    </source>
</evidence>
<accession>A0A2M7TAY7</accession>
<dbReference type="InterPro" id="IPR019606">
    <property type="entry name" value="GerMN"/>
</dbReference>
<reference evidence="3" key="1">
    <citation type="submission" date="2017-09" db="EMBL/GenBank/DDBJ databases">
        <title>Depth-based differentiation of microbial function through sediment-hosted aquifers and enrichment of novel symbionts in the deep terrestrial subsurface.</title>
        <authorList>
            <person name="Probst A.J."/>
            <person name="Ladd B."/>
            <person name="Jarett J.K."/>
            <person name="Geller-Mcgrath D.E."/>
            <person name="Sieber C.M.K."/>
            <person name="Emerson J.B."/>
            <person name="Anantharaman K."/>
            <person name="Thomas B.C."/>
            <person name="Malmstrom R."/>
            <person name="Stieglmeier M."/>
            <person name="Klingl A."/>
            <person name="Woyke T."/>
            <person name="Ryan C.M."/>
            <person name="Banfield J.F."/>
        </authorList>
    </citation>
    <scope>NUCLEOTIDE SEQUENCE [LARGE SCALE GENOMIC DNA]</scope>
</reference>
<dbReference type="Proteomes" id="UP000230956">
    <property type="component" value="Unassembled WGS sequence"/>
</dbReference>
<name>A0A2M7TAY7_9ACTN</name>
<dbReference type="RefSeq" id="WP_286984547.1">
    <property type="nucleotide sequence ID" value="NZ_PEXG01000126.1"/>
</dbReference>
<comment type="caution">
    <text evidence="2">The sequence shown here is derived from an EMBL/GenBank/DDBJ whole genome shotgun (WGS) entry which is preliminary data.</text>
</comment>
<dbReference type="SMART" id="SM00909">
    <property type="entry name" value="Germane"/>
    <property type="match status" value="1"/>
</dbReference>
<feature type="domain" description="GerMN" evidence="1">
    <location>
        <begin position="117"/>
        <end position="205"/>
    </location>
</feature>
<gene>
    <name evidence="2" type="ORF">COY37_00905</name>
</gene>
<organism evidence="2 3">
    <name type="scientific">Candidatus Aquicultor secundus</name>
    <dbReference type="NCBI Taxonomy" id="1973895"/>
    <lineage>
        <taxon>Bacteria</taxon>
        <taxon>Bacillati</taxon>
        <taxon>Actinomycetota</taxon>
        <taxon>Candidatus Aquicultoria</taxon>
        <taxon>Candidatus Aquicultorales</taxon>
        <taxon>Candidatus Aquicultoraceae</taxon>
        <taxon>Candidatus Aquicultor</taxon>
    </lineage>
</organism>
<proteinExistence type="predicted"/>